<dbReference type="Proteomes" id="UP000095143">
    <property type="component" value="Unassembled WGS sequence"/>
</dbReference>
<accession>A0A1C2EA44</accession>
<dbReference type="EMBL" id="MDEN01000057">
    <property type="protein sequence ID" value="OCX23809.1"/>
    <property type="molecule type" value="Genomic_DNA"/>
</dbReference>
<dbReference type="InterPro" id="IPR012902">
    <property type="entry name" value="N_methyl_site"/>
</dbReference>
<protein>
    <submittedName>
        <fullName evidence="2">Type IV pilus modification protein PilV</fullName>
    </submittedName>
</protein>
<dbReference type="RefSeq" id="WP_065987705.1">
    <property type="nucleotide sequence ID" value="NZ_MDEN01000057.1"/>
</dbReference>
<feature type="transmembrane region" description="Helical" evidence="1">
    <location>
        <begin position="12"/>
        <end position="35"/>
    </location>
</feature>
<reference evidence="2 3" key="1">
    <citation type="submission" date="2016-08" db="EMBL/GenBank/DDBJ databases">
        <title>Whole genome sequence of Pseudomonas graminis strain UASWS1507, a potential biological control agent for agriculture.</title>
        <authorList>
            <person name="Crovadore J."/>
            <person name="Calmin G."/>
            <person name="Chablais R."/>
            <person name="Cochard B."/>
            <person name="Lefort F."/>
        </authorList>
    </citation>
    <scope>NUCLEOTIDE SEQUENCE [LARGE SCALE GENOMIC DNA]</scope>
    <source>
        <strain evidence="2 3">UASWS1507</strain>
    </source>
</reference>
<evidence type="ECO:0000313" key="3">
    <source>
        <dbReference type="Proteomes" id="UP000095143"/>
    </source>
</evidence>
<dbReference type="Pfam" id="PF07963">
    <property type="entry name" value="N_methyl"/>
    <property type="match status" value="1"/>
</dbReference>
<keyword evidence="1" id="KW-1133">Transmembrane helix</keyword>
<dbReference type="InterPro" id="IPR013362">
    <property type="entry name" value="Pilus_4_PilV"/>
</dbReference>
<proteinExistence type="predicted"/>
<organism evidence="2 3">
    <name type="scientific">Pseudomonas graminis</name>
    <dbReference type="NCBI Taxonomy" id="158627"/>
    <lineage>
        <taxon>Bacteria</taxon>
        <taxon>Pseudomonadati</taxon>
        <taxon>Pseudomonadota</taxon>
        <taxon>Gammaproteobacteria</taxon>
        <taxon>Pseudomonadales</taxon>
        <taxon>Pseudomonadaceae</taxon>
        <taxon>Pseudomonas</taxon>
    </lineage>
</organism>
<dbReference type="OrthoDB" id="7030002at2"/>
<evidence type="ECO:0000256" key="1">
    <source>
        <dbReference type="SAM" id="Phobius"/>
    </source>
</evidence>
<name>A0A1C2EA44_9PSED</name>
<comment type="caution">
    <text evidence="2">The sequence shown here is derived from an EMBL/GenBank/DDBJ whole genome shotgun (WGS) entry which is preliminary data.</text>
</comment>
<keyword evidence="1" id="KW-0812">Transmembrane</keyword>
<keyword evidence="1" id="KW-0472">Membrane</keyword>
<evidence type="ECO:0000313" key="2">
    <source>
        <dbReference type="EMBL" id="OCX23809.1"/>
    </source>
</evidence>
<gene>
    <name evidence="2" type="ORF">BBI10_07075</name>
</gene>
<sequence>MNGSIARGRSAGFSMIEVLVSLLIIVVGVLGMVALQSKAIPYTQDSVQRNTAIMLVDDLVEIIRSAPADCTTGNSCLKAPGASFPSPASDCTPSPSALSEQIGCWASRAGTMLPGADSLLDSDSFYICKTPTPGDVSACTTSSATNADLEIQVAWKVKNAADCMTGSSLTTPGTCTYRLRTRIK</sequence>
<dbReference type="AlphaFoldDB" id="A0A1C2EA44"/>
<dbReference type="NCBIfam" id="TIGR02523">
    <property type="entry name" value="type_IV_pilV"/>
    <property type="match status" value="1"/>
</dbReference>